<evidence type="ECO:0000256" key="7">
    <source>
        <dbReference type="ARBA" id="ARBA00023136"/>
    </source>
</evidence>
<keyword evidence="12" id="KW-1185">Reference proteome</keyword>
<feature type="region of interest" description="Disordered" evidence="8">
    <location>
        <begin position="158"/>
        <end position="318"/>
    </location>
</feature>
<name>A0A0K3CMR9_RHOTO</name>
<feature type="transmembrane region" description="Helical" evidence="9">
    <location>
        <begin position="825"/>
        <end position="845"/>
    </location>
</feature>
<feature type="compositionally biased region" description="Low complexity" evidence="8">
    <location>
        <begin position="288"/>
        <end position="306"/>
    </location>
</feature>
<evidence type="ECO:0000256" key="2">
    <source>
        <dbReference type="ARBA" id="ARBA00010892"/>
    </source>
</evidence>
<feature type="compositionally biased region" description="Low complexity" evidence="8">
    <location>
        <begin position="182"/>
        <end position="213"/>
    </location>
</feature>
<dbReference type="PANTHER" id="PTHR31611">
    <property type="entry name" value="HIGH-AFFINITY NICKEL TRANSPORT PROTEIN NIC1"/>
    <property type="match status" value="1"/>
</dbReference>
<feature type="compositionally biased region" description="Basic and acidic residues" evidence="8">
    <location>
        <begin position="89"/>
        <end position="104"/>
    </location>
</feature>
<dbReference type="Proteomes" id="UP000199069">
    <property type="component" value="Unassembled WGS sequence"/>
</dbReference>
<organism evidence="11 12">
    <name type="scientific">Rhodotorula toruloides</name>
    <name type="common">Yeast</name>
    <name type="synonym">Rhodosporidium toruloides</name>
    <dbReference type="NCBI Taxonomy" id="5286"/>
    <lineage>
        <taxon>Eukaryota</taxon>
        <taxon>Fungi</taxon>
        <taxon>Dikarya</taxon>
        <taxon>Basidiomycota</taxon>
        <taxon>Pucciniomycotina</taxon>
        <taxon>Microbotryomycetes</taxon>
        <taxon>Sporidiobolales</taxon>
        <taxon>Sporidiobolaceae</taxon>
        <taxon>Rhodotorula</taxon>
    </lineage>
</organism>
<feature type="region of interest" description="Disordered" evidence="8">
    <location>
        <begin position="603"/>
        <end position="636"/>
    </location>
</feature>
<dbReference type="InterPro" id="IPR000467">
    <property type="entry name" value="G_patch_dom"/>
</dbReference>
<dbReference type="GO" id="GO:0005886">
    <property type="term" value="C:plasma membrane"/>
    <property type="evidence" value="ECO:0007669"/>
    <property type="project" value="InterPro"/>
</dbReference>
<feature type="compositionally biased region" description="Polar residues" evidence="8">
    <location>
        <begin position="214"/>
        <end position="235"/>
    </location>
</feature>
<dbReference type="InterPro" id="IPR011541">
    <property type="entry name" value="Ni/Co_transpt_high_affinity"/>
</dbReference>
<evidence type="ECO:0000256" key="1">
    <source>
        <dbReference type="ARBA" id="ARBA00004127"/>
    </source>
</evidence>
<dbReference type="EMBL" id="CWKI01000011">
    <property type="protein sequence ID" value="CTR09760.1"/>
    <property type="molecule type" value="Genomic_DNA"/>
</dbReference>
<evidence type="ECO:0000259" key="10">
    <source>
        <dbReference type="PROSITE" id="PS50174"/>
    </source>
</evidence>
<proteinExistence type="inferred from homology"/>
<gene>
    <name evidence="11" type="primary">FGENESH: predicted gene_11.117</name>
    <name evidence="11" type="ORF">BN2166_0056210</name>
</gene>
<dbReference type="PROSITE" id="PS50174">
    <property type="entry name" value="G_PATCH"/>
    <property type="match status" value="1"/>
</dbReference>
<evidence type="ECO:0000256" key="3">
    <source>
        <dbReference type="ARBA" id="ARBA00022448"/>
    </source>
</evidence>
<dbReference type="PANTHER" id="PTHR31611:SF0">
    <property type="entry name" value="HIGH-AFFINITY NICKEL TRANSPORT PROTEIN NIC1"/>
    <property type="match status" value="1"/>
</dbReference>
<feature type="transmembrane region" description="Helical" evidence="9">
    <location>
        <begin position="545"/>
        <end position="567"/>
    </location>
</feature>
<comment type="subcellular location">
    <subcellularLocation>
        <location evidence="1">Endomembrane system</location>
        <topology evidence="1">Multi-pass membrane protein</topology>
    </subcellularLocation>
</comment>
<keyword evidence="4" id="KW-0533">Nickel</keyword>
<evidence type="ECO:0000256" key="9">
    <source>
        <dbReference type="SAM" id="Phobius"/>
    </source>
</evidence>
<keyword evidence="5 9" id="KW-0812">Transmembrane</keyword>
<evidence type="ECO:0000256" key="4">
    <source>
        <dbReference type="ARBA" id="ARBA00022596"/>
    </source>
</evidence>
<dbReference type="Pfam" id="PF01585">
    <property type="entry name" value="G-patch"/>
    <property type="match status" value="1"/>
</dbReference>
<dbReference type="GO" id="GO:0012505">
    <property type="term" value="C:endomembrane system"/>
    <property type="evidence" value="ECO:0007669"/>
    <property type="project" value="UniProtKB-SubCell"/>
</dbReference>
<feature type="transmembrane region" description="Helical" evidence="9">
    <location>
        <begin position="436"/>
        <end position="459"/>
    </location>
</feature>
<evidence type="ECO:0000256" key="8">
    <source>
        <dbReference type="SAM" id="MobiDB-lite"/>
    </source>
</evidence>
<sequence>MAYHPPPPPRFIFSFNEADPDVATLPAPQKAALGFRRAGLGQRRTQYDGDDERVPDYGPTTKRRGRMRFVPAKSSAFGVIPASEDGDEKLETGYEGKGKGKAVEDVAEQDVQADGAVEEIAVEPAASTSAGPSVQRRAPIPGSSVRGLYESIVGLSVHSAPASTNPSPSTSKRSTPSPPSSPRSAAISSPSIPSTSTALYPVSSASSTSSVSSQTLKRSASPPSSSLAQHATTETADIVLSSDSEDEDERPARRIRRDKRVKEEDSDSDDLVVIDPLTNLPEVPFRRSSSLPLPSSSSDTSQPSTSRGTSSQTSPYGAFSAAAPSVKRLQPLLIHQLLPPAISSSSDTDGKPAGFKPLVPPTHYAIRPDSPGWQLLARQGWKEGQTLGPVTPEGEGRGLKVPLRPVEKHDRKGLGLGTGEDGGGGKNGRKLTHEEILLLAGELVANVALWVAAACTFATNETHKGVLSLCVVAWTLGLRHGLDMDHIVAIDNATRSLVAIGQTPVTVGLFFSLGHSTIVIAMTLAIIIATSAINKLPNVSSVGGLIGVSISASFLFLLAVINSVMLWQSLRVVRRRAALEAQQADALAIVPVLPSSGLPPPALASPFSADSPTDHKDAQLLADEPSPLPANQPINEKEGDLDQKAELADEEKGSHAAGELQGLPAMTCIARIGRPLFKLINRPWKMYPIGVLFGLGFDTASEMCAPPSPVRVHNSHSTGSSLLGISALASSSPHRLPSAQLILLPLLFTAGMTAVDSLDSVFMLTAYTFPQRVEGPTKEAEGGRWWDVRRWVLFERRLGEEEEQRRKEEAKERMGMLRRADQDKLLGISVALTVISIVVALLISITEFMGCAGCFRVQSSASTDTRL</sequence>
<dbReference type="GO" id="GO:0003676">
    <property type="term" value="F:nucleic acid binding"/>
    <property type="evidence" value="ECO:0007669"/>
    <property type="project" value="InterPro"/>
</dbReference>
<accession>A0A0K3CMR9</accession>
<evidence type="ECO:0000313" key="12">
    <source>
        <dbReference type="Proteomes" id="UP000199069"/>
    </source>
</evidence>
<feature type="domain" description="G-patch" evidence="10">
    <location>
        <begin position="368"/>
        <end position="419"/>
    </location>
</feature>
<evidence type="ECO:0000256" key="5">
    <source>
        <dbReference type="ARBA" id="ARBA00022692"/>
    </source>
</evidence>
<feature type="transmembrane region" description="Helical" evidence="9">
    <location>
        <begin position="503"/>
        <end position="533"/>
    </location>
</feature>
<dbReference type="SMART" id="SM00443">
    <property type="entry name" value="G_patch"/>
    <property type="match status" value="1"/>
</dbReference>
<evidence type="ECO:0000313" key="11">
    <source>
        <dbReference type="EMBL" id="CTR09760.1"/>
    </source>
</evidence>
<keyword evidence="7 9" id="KW-0472">Membrane</keyword>
<dbReference type="InterPro" id="IPR004688">
    <property type="entry name" value="Ni/Co_transpt"/>
</dbReference>
<feature type="region of interest" description="Disordered" evidence="8">
    <location>
        <begin position="42"/>
        <end position="64"/>
    </location>
</feature>
<protein>
    <submittedName>
        <fullName evidence="11">FGENESH: predicted gene_11.117 protein</fullName>
    </submittedName>
</protein>
<evidence type="ECO:0000256" key="6">
    <source>
        <dbReference type="ARBA" id="ARBA00022989"/>
    </source>
</evidence>
<feature type="region of interest" description="Disordered" evidence="8">
    <location>
        <begin position="343"/>
        <end position="363"/>
    </location>
</feature>
<keyword evidence="6 9" id="KW-1133">Transmembrane helix</keyword>
<feature type="compositionally biased region" description="Low complexity" evidence="8">
    <location>
        <begin position="159"/>
        <end position="175"/>
    </location>
</feature>
<comment type="similarity">
    <text evidence="2">Belongs to the NiCoT transporter (TC 2.A.52) family.</text>
</comment>
<dbReference type="Pfam" id="PF03824">
    <property type="entry name" value="NicO"/>
    <property type="match status" value="2"/>
</dbReference>
<dbReference type="GO" id="GO:0015099">
    <property type="term" value="F:nickel cation transmembrane transporter activity"/>
    <property type="evidence" value="ECO:0007669"/>
    <property type="project" value="InterPro"/>
</dbReference>
<keyword evidence="3" id="KW-0813">Transport</keyword>
<reference evidence="11 12" key="1">
    <citation type="submission" date="2015-07" db="EMBL/GenBank/DDBJ databases">
        <authorList>
            <person name="Cajimat M.N.B."/>
            <person name="Milazzo M.L."/>
            <person name="Fulhorst C.F."/>
        </authorList>
    </citation>
    <scope>NUCLEOTIDE SEQUENCE [LARGE SCALE GENOMIC DNA]</scope>
    <source>
        <strain evidence="11">Single colony</strain>
    </source>
</reference>
<dbReference type="STRING" id="5286.A0A0K3CMR9"/>
<dbReference type="AlphaFoldDB" id="A0A0K3CMR9"/>
<feature type="region of interest" description="Disordered" evidence="8">
    <location>
        <begin position="79"/>
        <end position="142"/>
    </location>
</feature>